<dbReference type="EMBL" id="PKJS01000006">
    <property type="protein sequence ID" value="PKZ68973.1"/>
    <property type="molecule type" value="Genomic_DNA"/>
</dbReference>
<reference evidence="1 2" key="1">
    <citation type="submission" date="2017-12" db="EMBL/GenBank/DDBJ databases">
        <title>Phylogenetic diversity of female urinary microbiome.</title>
        <authorList>
            <person name="Thomas-White K."/>
            <person name="Wolfe A.J."/>
        </authorList>
    </citation>
    <scope>NUCLEOTIDE SEQUENCE [LARGE SCALE GENOMIC DNA]</scope>
    <source>
        <strain evidence="1 2">UMB0416</strain>
    </source>
</reference>
<gene>
    <name evidence="1" type="ORF">CYJ96_05830</name>
</gene>
<evidence type="ECO:0000313" key="1">
    <source>
        <dbReference type="EMBL" id="PKZ68973.1"/>
    </source>
</evidence>
<dbReference type="AlphaFoldDB" id="A0A2I1RIM3"/>
<accession>A0A2I1RIM3</accession>
<sequence>MNLIGAWGQRVANNQFKLPNNISIAIVDSEFDNTYLTLPPQKSVNILASGSSIYSANLNKISQQPCIFVNGSIELMGKYDFTHPVAYVITDPRFIRHNLAILQNRYHGQCPLYITQAVLEKLADTDRNLIKKYVQHLRLIYSVERPIRQPSKHFLAKFFRKNNKRLLMDFANHPQFVIKGYGDTTIGVSLDISHGFVEAGTVAFVATQLAYCLGFSEIHLHGIDLINAHEPRFYENSQNSAPSKLAPAIYNRIVPSFDLLASVYQQQGVMVYNHSPVSKDLFKNLPFFD</sequence>
<proteinExistence type="predicted"/>
<protein>
    <recommendedName>
        <fullName evidence="3">Lipopolysaccharide core biosynthesis protein</fullName>
    </recommendedName>
</protein>
<dbReference type="Gene3D" id="3.90.1480.10">
    <property type="entry name" value="Alpha-2,3-sialyltransferase"/>
    <property type="match status" value="1"/>
</dbReference>
<evidence type="ECO:0000313" key="2">
    <source>
        <dbReference type="Proteomes" id="UP000234914"/>
    </source>
</evidence>
<dbReference type="RefSeq" id="WP_101964280.1">
    <property type="nucleotide sequence ID" value="NZ_PKJS01000006.1"/>
</dbReference>
<name>A0A2I1RIM3_FAUOS</name>
<dbReference type="Proteomes" id="UP000234914">
    <property type="component" value="Unassembled WGS sequence"/>
</dbReference>
<organism evidence="1 2">
    <name type="scientific">Faucicola osloensis</name>
    <name type="common">Moraxella osloensis</name>
    <dbReference type="NCBI Taxonomy" id="34062"/>
    <lineage>
        <taxon>Bacteria</taxon>
        <taxon>Pseudomonadati</taxon>
        <taxon>Pseudomonadota</taxon>
        <taxon>Gammaproteobacteria</taxon>
        <taxon>Moraxellales</taxon>
        <taxon>Moraxellaceae</taxon>
        <taxon>Faucicola</taxon>
    </lineage>
</organism>
<evidence type="ECO:0008006" key="3">
    <source>
        <dbReference type="Google" id="ProtNLM"/>
    </source>
</evidence>
<comment type="caution">
    <text evidence="1">The sequence shown here is derived from an EMBL/GenBank/DDBJ whole genome shotgun (WGS) entry which is preliminary data.</text>
</comment>